<evidence type="ECO:0008006" key="5">
    <source>
        <dbReference type="Google" id="ProtNLM"/>
    </source>
</evidence>
<sequence>MACRGCWECLLKLLNFILSVTGLAIVGYGIYLFVLFSKASDDNTPDISPVSDDSALIQLGRPMLMAVSLSDSFLDNLPRAWFHSSQRSSRNFFNDFSFLFLVLVVLELQHGMGAALAVYPIRMSHANEIPTDKTGDFDAIYKFLSANWNIVKWVALGIVIFEALLFLLALIVRAANKPAEYDSDEEFINPRQQVRQPLLNRSAASPATGLPASGTVDQRPSRNDAWSARMREKYGLDTSEFTYNPSESSRFQQSNSQTAEEKSRCTIM</sequence>
<reference evidence="3 4" key="1">
    <citation type="journal article" date="2023" name="Life. Sci Alliance">
        <title>Evolutionary insights into 3D genome organization and epigenetic landscape of Vigna mungo.</title>
        <authorList>
            <person name="Junaid A."/>
            <person name="Singh B."/>
            <person name="Bhatia S."/>
        </authorList>
    </citation>
    <scope>NUCLEOTIDE SEQUENCE [LARGE SCALE GENOMIC DNA]</scope>
    <source>
        <strain evidence="3">Urdbean</strain>
    </source>
</reference>
<evidence type="ECO:0000313" key="3">
    <source>
        <dbReference type="EMBL" id="WVZ12804.1"/>
    </source>
</evidence>
<dbReference type="EMBL" id="CP144696">
    <property type="protein sequence ID" value="WVZ12804.1"/>
    <property type="molecule type" value="Genomic_DNA"/>
</dbReference>
<feature type="transmembrane region" description="Helical" evidence="2">
    <location>
        <begin position="98"/>
        <end position="121"/>
    </location>
</feature>
<feature type="transmembrane region" description="Helical" evidence="2">
    <location>
        <begin position="150"/>
        <end position="172"/>
    </location>
</feature>
<accession>A0AAQ3RYM6</accession>
<keyword evidence="2" id="KW-1133">Transmembrane helix</keyword>
<evidence type="ECO:0000256" key="1">
    <source>
        <dbReference type="SAM" id="MobiDB-lite"/>
    </source>
</evidence>
<protein>
    <recommendedName>
        <fullName evidence="5">Tobamovirus multiplication protein 2A</fullName>
    </recommendedName>
</protein>
<organism evidence="3 4">
    <name type="scientific">Vigna mungo</name>
    <name type="common">Black gram</name>
    <name type="synonym">Phaseolus mungo</name>
    <dbReference type="NCBI Taxonomy" id="3915"/>
    <lineage>
        <taxon>Eukaryota</taxon>
        <taxon>Viridiplantae</taxon>
        <taxon>Streptophyta</taxon>
        <taxon>Embryophyta</taxon>
        <taxon>Tracheophyta</taxon>
        <taxon>Spermatophyta</taxon>
        <taxon>Magnoliopsida</taxon>
        <taxon>eudicotyledons</taxon>
        <taxon>Gunneridae</taxon>
        <taxon>Pentapetalae</taxon>
        <taxon>rosids</taxon>
        <taxon>fabids</taxon>
        <taxon>Fabales</taxon>
        <taxon>Fabaceae</taxon>
        <taxon>Papilionoideae</taxon>
        <taxon>50 kb inversion clade</taxon>
        <taxon>NPAAA clade</taxon>
        <taxon>indigoferoid/millettioid clade</taxon>
        <taxon>Phaseoleae</taxon>
        <taxon>Vigna</taxon>
    </lineage>
</organism>
<keyword evidence="2" id="KW-0472">Membrane</keyword>
<gene>
    <name evidence="3" type="ORF">V8G54_017334</name>
</gene>
<evidence type="ECO:0000256" key="2">
    <source>
        <dbReference type="SAM" id="Phobius"/>
    </source>
</evidence>
<name>A0AAQ3RYM6_VIGMU</name>
<proteinExistence type="predicted"/>
<keyword evidence="2" id="KW-0812">Transmembrane</keyword>
<feature type="compositionally biased region" description="Polar residues" evidence="1">
    <location>
        <begin position="243"/>
        <end position="258"/>
    </location>
</feature>
<dbReference type="AlphaFoldDB" id="A0AAQ3RYM6"/>
<feature type="compositionally biased region" description="Basic and acidic residues" evidence="1">
    <location>
        <begin position="259"/>
        <end position="268"/>
    </location>
</feature>
<feature type="region of interest" description="Disordered" evidence="1">
    <location>
        <begin position="203"/>
        <end position="229"/>
    </location>
</feature>
<feature type="transmembrane region" description="Helical" evidence="2">
    <location>
        <begin position="12"/>
        <end position="36"/>
    </location>
</feature>
<keyword evidence="4" id="KW-1185">Reference proteome</keyword>
<evidence type="ECO:0000313" key="4">
    <source>
        <dbReference type="Proteomes" id="UP001374535"/>
    </source>
</evidence>
<feature type="region of interest" description="Disordered" evidence="1">
    <location>
        <begin position="243"/>
        <end position="268"/>
    </location>
</feature>
<dbReference type="Proteomes" id="UP001374535">
    <property type="component" value="Chromosome 5"/>
</dbReference>